<evidence type="ECO:0000313" key="2">
    <source>
        <dbReference type="EMBL" id="KJJ85001.1"/>
    </source>
</evidence>
<dbReference type="InterPro" id="IPR014284">
    <property type="entry name" value="RNA_pol_sigma-70_dom"/>
</dbReference>
<dbReference type="GO" id="GO:0006352">
    <property type="term" value="P:DNA-templated transcription initiation"/>
    <property type="evidence" value="ECO:0007669"/>
    <property type="project" value="InterPro"/>
</dbReference>
<dbReference type="InterPro" id="IPR007627">
    <property type="entry name" value="RNA_pol_sigma70_r2"/>
</dbReference>
<dbReference type="SUPFAM" id="SSF88946">
    <property type="entry name" value="Sigma2 domain of RNA polymerase sigma factors"/>
    <property type="match status" value="1"/>
</dbReference>
<dbReference type="Gene3D" id="1.10.1740.10">
    <property type="match status" value="1"/>
</dbReference>
<keyword evidence="3" id="KW-1185">Reference proteome</keyword>
<name>A0A0F0CTY1_9BACT</name>
<evidence type="ECO:0000259" key="1">
    <source>
        <dbReference type="Pfam" id="PF04542"/>
    </source>
</evidence>
<dbReference type="AlphaFoldDB" id="A0A0F0CTY1"/>
<dbReference type="Pfam" id="PF04542">
    <property type="entry name" value="Sigma70_r2"/>
    <property type="match status" value="1"/>
</dbReference>
<feature type="domain" description="RNA polymerase sigma-70 region 2" evidence="1">
    <location>
        <begin position="33"/>
        <end position="81"/>
    </location>
</feature>
<gene>
    <name evidence="2" type="ORF">OMAG_001140</name>
</gene>
<sequence>MAGPSYAGLFNSWEIAVAKKIIGEFRRKWRCLKYDDFDDLLQECLFHWYRTRGKYNPSSKASQRTFMARVVSNKLRDHVKEMSRQRRKVLLESESLYDLLPGRQSHDAEDGLTLSDIIPVESISAIDDQVQAELKEVVSNFYQHLTSQQRRICNLLIESFSIAGVSRELRINRKTVYKEILRIRVIAEKASLRGFLP</sequence>
<reference evidence="2 3" key="1">
    <citation type="submission" date="2015-02" db="EMBL/GenBank/DDBJ databases">
        <title>Single-cell genomics of uncultivated deep-branching MTB reveals a conserved set of magnetosome genes.</title>
        <authorList>
            <person name="Kolinko S."/>
            <person name="Richter M."/>
            <person name="Glockner F.O."/>
            <person name="Brachmann A."/>
            <person name="Schuler D."/>
        </authorList>
    </citation>
    <scope>NUCLEOTIDE SEQUENCE [LARGE SCALE GENOMIC DNA]</scope>
    <source>
        <strain evidence="2">SKK-01</strain>
    </source>
</reference>
<comment type="caution">
    <text evidence="2">The sequence shown here is derived from an EMBL/GenBank/DDBJ whole genome shotgun (WGS) entry which is preliminary data.</text>
</comment>
<accession>A0A0F0CTY1</accession>
<proteinExistence type="predicted"/>
<protein>
    <submittedName>
        <fullName evidence="2">RNA polymerase sigma-70 region 2 domain protein</fullName>
    </submittedName>
</protein>
<organism evidence="2 3">
    <name type="scientific">Candidatus Omnitrophus magneticus</name>
    <dbReference type="NCBI Taxonomy" id="1609969"/>
    <lineage>
        <taxon>Bacteria</taxon>
        <taxon>Pseudomonadati</taxon>
        <taxon>Candidatus Omnitrophota</taxon>
        <taxon>Candidatus Omnitrophus</taxon>
    </lineage>
</organism>
<dbReference type="Proteomes" id="UP000033428">
    <property type="component" value="Unassembled WGS sequence"/>
</dbReference>
<evidence type="ECO:0000313" key="3">
    <source>
        <dbReference type="Proteomes" id="UP000033428"/>
    </source>
</evidence>
<dbReference type="EMBL" id="JYNY01000231">
    <property type="protein sequence ID" value="KJJ85001.1"/>
    <property type="molecule type" value="Genomic_DNA"/>
</dbReference>
<dbReference type="NCBIfam" id="TIGR02937">
    <property type="entry name" value="sigma70-ECF"/>
    <property type="match status" value="1"/>
</dbReference>
<dbReference type="GO" id="GO:0003700">
    <property type="term" value="F:DNA-binding transcription factor activity"/>
    <property type="evidence" value="ECO:0007669"/>
    <property type="project" value="InterPro"/>
</dbReference>
<dbReference type="InterPro" id="IPR013325">
    <property type="entry name" value="RNA_pol_sigma_r2"/>
</dbReference>